<organism evidence="1 2">
    <name type="scientific">Haliovirga abyssi</name>
    <dbReference type="NCBI Taxonomy" id="2996794"/>
    <lineage>
        <taxon>Bacteria</taxon>
        <taxon>Fusobacteriati</taxon>
        <taxon>Fusobacteriota</taxon>
        <taxon>Fusobacteriia</taxon>
        <taxon>Fusobacteriales</taxon>
        <taxon>Haliovirgaceae</taxon>
        <taxon>Haliovirga</taxon>
    </lineage>
</organism>
<protein>
    <recommendedName>
        <fullName evidence="3">DUF1934 domain-containing protein</fullName>
    </recommendedName>
</protein>
<dbReference type="Pfam" id="PF09148">
    <property type="entry name" value="DUF1934"/>
    <property type="match status" value="1"/>
</dbReference>
<dbReference type="InterPro" id="IPR012674">
    <property type="entry name" value="Calycin"/>
</dbReference>
<accession>A0AAU9DTS0</accession>
<dbReference type="Gene3D" id="2.40.128.20">
    <property type="match status" value="1"/>
</dbReference>
<dbReference type="Proteomes" id="UP001321582">
    <property type="component" value="Chromosome"/>
</dbReference>
<dbReference type="RefSeq" id="WP_307903453.1">
    <property type="nucleotide sequence ID" value="NZ_AP027059.1"/>
</dbReference>
<evidence type="ECO:0000313" key="1">
    <source>
        <dbReference type="EMBL" id="BDU50589.1"/>
    </source>
</evidence>
<evidence type="ECO:0000313" key="2">
    <source>
        <dbReference type="Proteomes" id="UP001321582"/>
    </source>
</evidence>
<gene>
    <name evidence="1" type="ORF">HLVA_11580</name>
</gene>
<sequence>MELRIKTFDGDGNNFDKVFDTKKQKFDKGIKYEYKDEFGSNIIYVIKNKKIQIKRKGKINSNQLIEKNKKTKFLYKTDYLNKEFLLETKDILIQDEMLEFEYHIYENENLINKIKVLIKEVN</sequence>
<dbReference type="SUPFAM" id="SSF50814">
    <property type="entry name" value="Lipocalins"/>
    <property type="match status" value="1"/>
</dbReference>
<keyword evidence="2" id="KW-1185">Reference proteome</keyword>
<dbReference type="AlphaFoldDB" id="A0AAU9DTS0"/>
<proteinExistence type="predicted"/>
<reference evidence="1 2" key="1">
    <citation type="submission" date="2022-11" db="EMBL/GenBank/DDBJ databases">
        <title>Haliovirga abyssi gen. nov., sp. nov., a mesophilic fermentative bacterium isolated from the Iheya North hydrothermal field and the proposal of Haliovirgaceae fam. nov.</title>
        <authorList>
            <person name="Miyazaki U."/>
            <person name="Tame A."/>
            <person name="Miyazaki J."/>
            <person name="Takai K."/>
            <person name="Sawayama S."/>
            <person name="Kitajima M."/>
            <person name="Okamoto A."/>
            <person name="Nakagawa S."/>
        </authorList>
    </citation>
    <scope>NUCLEOTIDE SEQUENCE [LARGE SCALE GENOMIC DNA]</scope>
    <source>
        <strain evidence="1 2">IC12</strain>
    </source>
</reference>
<dbReference type="KEGG" id="haby:HLVA_11580"/>
<dbReference type="EMBL" id="AP027059">
    <property type="protein sequence ID" value="BDU50589.1"/>
    <property type="molecule type" value="Genomic_DNA"/>
</dbReference>
<dbReference type="InterPro" id="IPR015231">
    <property type="entry name" value="DUF1934"/>
</dbReference>
<name>A0AAU9DTS0_9FUSO</name>
<evidence type="ECO:0008006" key="3">
    <source>
        <dbReference type="Google" id="ProtNLM"/>
    </source>
</evidence>